<keyword evidence="3" id="KW-0677">Repeat</keyword>
<feature type="domain" description="C2H2-type" evidence="10">
    <location>
        <begin position="338"/>
        <end position="366"/>
    </location>
</feature>
<keyword evidence="13" id="KW-1185">Reference proteome</keyword>
<evidence type="ECO:0000259" key="11">
    <source>
        <dbReference type="PROSITE" id="PS51915"/>
    </source>
</evidence>
<evidence type="ECO:0008006" key="14">
    <source>
        <dbReference type="Google" id="ProtNLM"/>
    </source>
</evidence>
<dbReference type="Gene3D" id="3.40.1800.20">
    <property type="match status" value="1"/>
</dbReference>
<keyword evidence="6" id="KW-0238">DNA-binding</keyword>
<dbReference type="EMBL" id="CAACVG010007756">
    <property type="protein sequence ID" value="VEN46901.1"/>
    <property type="molecule type" value="Genomic_DNA"/>
</dbReference>
<feature type="domain" description="C2H2-type" evidence="10">
    <location>
        <begin position="250"/>
        <end position="277"/>
    </location>
</feature>
<dbReference type="SUPFAM" id="SSF57667">
    <property type="entry name" value="beta-beta-alpha zinc fingers"/>
    <property type="match status" value="4"/>
</dbReference>
<feature type="domain" description="C2H2-type" evidence="10">
    <location>
        <begin position="222"/>
        <end position="249"/>
    </location>
</feature>
<dbReference type="Pfam" id="PF05605">
    <property type="entry name" value="zf-Di19"/>
    <property type="match status" value="1"/>
</dbReference>
<evidence type="ECO:0000256" key="1">
    <source>
        <dbReference type="ARBA" id="ARBA00004123"/>
    </source>
</evidence>
<evidence type="ECO:0000256" key="9">
    <source>
        <dbReference type="PROSITE-ProRule" id="PRU01263"/>
    </source>
</evidence>
<dbReference type="SMART" id="SM00868">
    <property type="entry name" value="zf-AD"/>
    <property type="match status" value="1"/>
</dbReference>
<dbReference type="GO" id="GO:0010468">
    <property type="term" value="P:regulation of gene expression"/>
    <property type="evidence" value="ECO:0007669"/>
    <property type="project" value="TreeGrafter"/>
</dbReference>
<dbReference type="Proteomes" id="UP000410492">
    <property type="component" value="Unassembled WGS sequence"/>
</dbReference>
<feature type="domain" description="C2H2-type" evidence="10">
    <location>
        <begin position="278"/>
        <end position="306"/>
    </location>
</feature>
<evidence type="ECO:0000256" key="6">
    <source>
        <dbReference type="ARBA" id="ARBA00023125"/>
    </source>
</evidence>
<evidence type="ECO:0000256" key="2">
    <source>
        <dbReference type="ARBA" id="ARBA00022723"/>
    </source>
</evidence>
<dbReference type="OrthoDB" id="8922241at2759"/>
<feature type="binding site" evidence="9">
    <location>
        <position position="61"/>
    </location>
    <ligand>
        <name>Zn(2+)</name>
        <dbReference type="ChEBI" id="CHEBI:29105"/>
    </ligand>
</feature>
<dbReference type="GO" id="GO:0005634">
    <property type="term" value="C:nucleus"/>
    <property type="evidence" value="ECO:0007669"/>
    <property type="project" value="UniProtKB-SubCell"/>
</dbReference>
<dbReference type="InterPro" id="IPR050331">
    <property type="entry name" value="Zinc_finger"/>
</dbReference>
<dbReference type="AlphaFoldDB" id="A0A653CG53"/>
<evidence type="ECO:0000256" key="7">
    <source>
        <dbReference type="ARBA" id="ARBA00023242"/>
    </source>
</evidence>
<evidence type="ECO:0000313" key="12">
    <source>
        <dbReference type="EMBL" id="VEN46901.1"/>
    </source>
</evidence>
<dbReference type="InterPro" id="IPR008598">
    <property type="entry name" value="Di19_Zn-bd"/>
</dbReference>
<sequence length="394" mass="46166">MSQLEIVLSEKCRVCLNTGGLMYPLFLKSHKDESISDLIYSLTHIEIPWVADLPENICEKCRAIVIEFDKLILMFKRNTECLQNLLIKRKTKSRCINDNNVLDRHLRKKSISKVVPPKNLSSKSHNTIEIECDLCHEVFMEETEIQHHQCTASDADDSKVDTTTIIENDNDFEVKDDPDNPDELCEEDQLSKSTKRYTCKYCKESYDEEHSLKEHTKIHRTFICDQCGAAFFRKAYLLDHKFTHTSEKRFSCEKCGKQFKYRSGLRVHETVHINYRGFVCDVCAASFNTKTTLNTHILLKHKNEKKFKCTECNLSFKLNSWLRKHFMRKHSGNRTKNFVCTYCGVSYLNKTTLTRHIEEKHSGPQRRYPCNVCDKTYASTTKLNLHLNKIHCYY</sequence>
<feature type="domain" description="C2H2-type" evidence="10">
    <location>
        <begin position="197"/>
        <end position="219"/>
    </location>
</feature>
<name>A0A653CG53_CALMS</name>
<comment type="subcellular location">
    <subcellularLocation>
        <location evidence="1">Nucleus</location>
    </subcellularLocation>
</comment>
<feature type="domain" description="C2H2-type" evidence="10">
    <location>
        <begin position="307"/>
        <end position="335"/>
    </location>
</feature>
<feature type="binding site" evidence="9">
    <location>
        <position position="15"/>
    </location>
    <ligand>
        <name>Zn(2+)</name>
        <dbReference type="ChEBI" id="CHEBI:29105"/>
    </ligand>
</feature>
<dbReference type="SUPFAM" id="SSF57716">
    <property type="entry name" value="Glucocorticoid receptor-like (DNA-binding domain)"/>
    <property type="match status" value="1"/>
</dbReference>
<evidence type="ECO:0000256" key="3">
    <source>
        <dbReference type="ARBA" id="ARBA00022737"/>
    </source>
</evidence>
<feature type="domain" description="C2H2-type" evidence="10">
    <location>
        <begin position="368"/>
        <end position="391"/>
    </location>
</feature>
<evidence type="ECO:0000256" key="5">
    <source>
        <dbReference type="ARBA" id="ARBA00022833"/>
    </source>
</evidence>
<dbReference type="InterPro" id="IPR036236">
    <property type="entry name" value="Znf_C2H2_sf"/>
</dbReference>
<dbReference type="Pfam" id="PF07776">
    <property type="entry name" value="zf-AD"/>
    <property type="match status" value="1"/>
</dbReference>
<keyword evidence="2 9" id="KW-0479">Metal-binding</keyword>
<accession>A0A653CG53</accession>
<dbReference type="PROSITE" id="PS00028">
    <property type="entry name" value="ZINC_FINGER_C2H2_1"/>
    <property type="match status" value="7"/>
</dbReference>
<dbReference type="PANTHER" id="PTHR16515">
    <property type="entry name" value="PR DOMAIN ZINC FINGER PROTEIN"/>
    <property type="match status" value="1"/>
</dbReference>
<dbReference type="Pfam" id="PF00096">
    <property type="entry name" value="zf-C2H2"/>
    <property type="match status" value="4"/>
</dbReference>
<dbReference type="FunFam" id="3.30.160.60:FF:000671">
    <property type="entry name" value="Zinc finger protein 26"/>
    <property type="match status" value="1"/>
</dbReference>
<feature type="binding site" evidence="9">
    <location>
        <position position="12"/>
    </location>
    <ligand>
        <name>Zn(2+)</name>
        <dbReference type="ChEBI" id="CHEBI:29105"/>
    </ligand>
</feature>
<proteinExistence type="predicted"/>
<evidence type="ECO:0000256" key="4">
    <source>
        <dbReference type="ARBA" id="ARBA00022771"/>
    </source>
</evidence>
<dbReference type="SMART" id="SM00355">
    <property type="entry name" value="ZnF_C2H2"/>
    <property type="match status" value="7"/>
</dbReference>
<dbReference type="Gene3D" id="3.30.160.60">
    <property type="entry name" value="Classic Zinc Finger"/>
    <property type="match status" value="4"/>
</dbReference>
<gene>
    <name evidence="12" type="ORF">CALMAC_LOCUS8843</name>
</gene>
<dbReference type="PANTHER" id="PTHR16515:SF49">
    <property type="entry name" value="GASTRULA ZINC FINGER PROTEIN XLCGF49.1-LIKE-RELATED"/>
    <property type="match status" value="1"/>
</dbReference>
<dbReference type="PROSITE" id="PS51915">
    <property type="entry name" value="ZAD"/>
    <property type="match status" value="1"/>
</dbReference>
<feature type="domain" description="ZAD" evidence="11">
    <location>
        <begin position="10"/>
        <end position="85"/>
    </location>
</feature>
<reference evidence="12 13" key="1">
    <citation type="submission" date="2019-01" db="EMBL/GenBank/DDBJ databases">
        <authorList>
            <person name="Sayadi A."/>
        </authorList>
    </citation>
    <scope>NUCLEOTIDE SEQUENCE [LARGE SCALE GENOMIC DNA]</scope>
</reference>
<keyword evidence="4 8" id="KW-0863">Zinc-finger</keyword>
<protein>
    <recommendedName>
        <fullName evidence="14">Protein krueppel</fullName>
    </recommendedName>
</protein>
<evidence type="ECO:0000256" key="8">
    <source>
        <dbReference type="PROSITE-ProRule" id="PRU00042"/>
    </source>
</evidence>
<evidence type="ECO:0000259" key="10">
    <source>
        <dbReference type="PROSITE" id="PS50157"/>
    </source>
</evidence>
<keyword evidence="5 9" id="KW-0862">Zinc</keyword>
<dbReference type="InterPro" id="IPR012934">
    <property type="entry name" value="Znf_AD"/>
</dbReference>
<dbReference type="GO" id="GO:0003677">
    <property type="term" value="F:DNA binding"/>
    <property type="evidence" value="ECO:0007669"/>
    <property type="project" value="UniProtKB-KW"/>
</dbReference>
<evidence type="ECO:0000313" key="13">
    <source>
        <dbReference type="Proteomes" id="UP000410492"/>
    </source>
</evidence>
<feature type="binding site" evidence="9">
    <location>
        <position position="58"/>
    </location>
    <ligand>
        <name>Zn(2+)</name>
        <dbReference type="ChEBI" id="CHEBI:29105"/>
    </ligand>
</feature>
<dbReference type="InterPro" id="IPR013087">
    <property type="entry name" value="Znf_C2H2_type"/>
</dbReference>
<dbReference type="PROSITE" id="PS50157">
    <property type="entry name" value="ZINC_FINGER_C2H2_2"/>
    <property type="match status" value="7"/>
</dbReference>
<keyword evidence="7" id="KW-0539">Nucleus</keyword>
<dbReference type="GO" id="GO:0008270">
    <property type="term" value="F:zinc ion binding"/>
    <property type="evidence" value="ECO:0007669"/>
    <property type="project" value="UniProtKB-UniRule"/>
</dbReference>
<organism evidence="12 13">
    <name type="scientific">Callosobruchus maculatus</name>
    <name type="common">Southern cowpea weevil</name>
    <name type="synonym">Pulse bruchid</name>
    <dbReference type="NCBI Taxonomy" id="64391"/>
    <lineage>
        <taxon>Eukaryota</taxon>
        <taxon>Metazoa</taxon>
        <taxon>Ecdysozoa</taxon>
        <taxon>Arthropoda</taxon>
        <taxon>Hexapoda</taxon>
        <taxon>Insecta</taxon>
        <taxon>Pterygota</taxon>
        <taxon>Neoptera</taxon>
        <taxon>Endopterygota</taxon>
        <taxon>Coleoptera</taxon>
        <taxon>Polyphaga</taxon>
        <taxon>Cucujiformia</taxon>
        <taxon>Chrysomeloidea</taxon>
        <taxon>Chrysomelidae</taxon>
        <taxon>Bruchinae</taxon>
        <taxon>Bruchini</taxon>
        <taxon>Callosobruchus</taxon>
    </lineage>
</organism>